<evidence type="ECO:0000259" key="14">
    <source>
        <dbReference type="PROSITE" id="PS50110"/>
    </source>
</evidence>
<dbReference type="PROSITE" id="PS50109">
    <property type="entry name" value="HIS_KIN"/>
    <property type="match status" value="1"/>
</dbReference>
<dbReference type="Pfam" id="PF02518">
    <property type="entry name" value="HATPase_c"/>
    <property type="match status" value="1"/>
</dbReference>
<keyword evidence="4" id="KW-0808">Transferase</keyword>
<dbReference type="SMART" id="SM00073">
    <property type="entry name" value="HPT"/>
    <property type="match status" value="1"/>
</dbReference>
<dbReference type="SUPFAM" id="SSF55785">
    <property type="entry name" value="PYP-like sensor domain (PAS domain)"/>
    <property type="match status" value="2"/>
</dbReference>
<evidence type="ECO:0000256" key="7">
    <source>
        <dbReference type="ARBA" id="ARBA00022777"/>
    </source>
</evidence>
<dbReference type="PROSITE" id="PS50112">
    <property type="entry name" value="PAS"/>
    <property type="match status" value="2"/>
</dbReference>
<keyword evidence="9" id="KW-1133">Transmembrane helix</keyword>
<dbReference type="FunFam" id="1.10.287.130:FF:000004">
    <property type="entry name" value="Ethylene receptor 1"/>
    <property type="match status" value="1"/>
</dbReference>
<dbReference type="SUPFAM" id="SSF55874">
    <property type="entry name" value="ATPase domain of HSP90 chaperone/DNA topoisomerase II/histidine kinase"/>
    <property type="match status" value="1"/>
</dbReference>
<dbReference type="InterPro" id="IPR036890">
    <property type="entry name" value="HATPase_C_sf"/>
</dbReference>
<feature type="domain" description="HPt" evidence="17">
    <location>
        <begin position="874"/>
        <end position="968"/>
    </location>
</feature>
<keyword evidence="11" id="KW-0472">Membrane</keyword>
<evidence type="ECO:0000256" key="10">
    <source>
        <dbReference type="ARBA" id="ARBA00023012"/>
    </source>
</evidence>
<dbReference type="PRINTS" id="PR00344">
    <property type="entry name" value="BCTRLSENSOR"/>
</dbReference>
<dbReference type="SUPFAM" id="SSF52172">
    <property type="entry name" value="CheY-like"/>
    <property type="match status" value="2"/>
</dbReference>
<dbReference type="PROSITE" id="PS50113">
    <property type="entry name" value="PAC"/>
    <property type="match status" value="3"/>
</dbReference>
<feature type="domain" description="PAC" evidence="16">
    <location>
        <begin position="238"/>
        <end position="290"/>
    </location>
</feature>
<dbReference type="InterPro" id="IPR008207">
    <property type="entry name" value="Sig_transdc_His_kin_Hpt_dom"/>
</dbReference>
<dbReference type="CDD" id="cd00130">
    <property type="entry name" value="PAS"/>
    <property type="match status" value="2"/>
</dbReference>
<reference evidence="18" key="1">
    <citation type="submission" date="2018-06" db="EMBL/GenBank/DDBJ databases">
        <authorList>
            <person name="Zhirakovskaya E."/>
        </authorList>
    </citation>
    <scope>NUCLEOTIDE SEQUENCE</scope>
</reference>
<evidence type="ECO:0000259" key="13">
    <source>
        <dbReference type="PROSITE" id="PS50109"/>
    </source>
</evidence>
<dbReference type="InterPro" id="IPR003594">
    <property type="entry name" value="HATPase_dom"/>
</dbReference>
<evidence type="ECO:0000256" key="12">
    <source>
        <dbReference type="SAM" id="Coils"/>
    </source>
</evidence>
<dbReference type="InterPro" id="IPR003661">
    <property type="entry name" value="HisK_dim/P_dom"/>
</dbReference>
<gene>
    <name evidence="18" type="ORF">MNBD_BACTEROID07-1641</name>
</gene>
<dbReference type="InterPro" id="IPR036097">
    <property type="entry name" value="HisK_dim/P_sf"/>
</dbReference>
<dbReference type="Gene3D" id="1.10.287.130">
    <property type="match status" value="1"/>
</dbReference>
<dbReference type="Gene3D" id="3.40.50.2300">
    <property type="match status" value="2"/>
</dbReference>
<dbReference type="AlphaFoldDB" id="A0A3B0V866"/>
<feature type="domain" description="Histidine kinase" evidence="13">
    <location>
        <begin position="326"/>
        <end position="547"/>
    </location>
</feature>
<dbReference type="InterPro" id="IPR001610">
    <property type="entry name" value="PAC"/>
</dbReference>
<evidence type="ECO:0000256" key="2">
    <source>
        <dbReference type="ARBA" id="ARBA00022475"/>
    </source>
</evidence>
<dbReference type="CDD" id="cd17546">
    <property type="entry name" value="REC_hyHK_CKI1_RcsC-like"/>
    <property type="match status" value="2"/>
</dbReference>
<dbReference type="CDD" id="cd00082">
    <property type="entry name" value="HisKA"/>
    <property type="match status" value="1"/>
</dbReference>
<evidence type="ECO:0000259" key="16">
    <source>
        <dbReference type="PROSITE" id="PS50113"/>
    </source>
</evidence>
<dbReference type="SMART" id="SM00086">
    <property type="entry name" value="PAC"/>
    <property type="match status" value="1"/>
</dbReference>
<evidence type="ECO:0000256" key="1">
    <source>
        <dbReference type="ARBA" id="ARBA00004651"/>
    </source>
</evidence>
<dbReference type="PROSITE" id="PS50110">
    <property type="entry name" value="RESPONSE_REGULATORY"/>
    <property type="match status" value="2"/>
</dbReference>
<dbReference type="InterPro" id="IPR036641">
    <property type="entry name" value="HPT_dom_sf"/>
</dbReference>
<evidence type="ECO:0000313" key="18">
    <source>
        <dbReference type="EMBL" id="VAW28156.1"/>
    </source>
</evidence>
<evidence type="ECO:0000256" key="11">
    <source>
        <dbReference type="ARBA" id="ARBA00023136"/>
    </source>
</evidence>
<dbReference type="Gene3D" id="1.20.120.160">
    <property type="entry name" value="HPT domain"/>
    <property type="match status" value="1"/>
</dbReference>
<dbReference type="InterPro" id="IPR005467">
    <property type="entry name" value="His_kinase_dom"/>
</dbReference>
<dbReference type="Pfam" id="PF00512">
    <property type="entry name" value="HisKA"/>
    <property type="match status" value="1"/>
</dbReference>
<dbReference type="InterPro" id="IPR000700">
    <property type="entry name" value="PAS-assoc_C"/>
</dbReference>
<dbReference type="InterPro" id="IPR001789">
    <property type="entry name" value="Sig_transdc_resp-reg_receiver"/>
</dbReference>
<dbReference type="CDD" id="cd16922">
    <property type="entry name" value="HATPase_EvgS-ArcB-TorS-like"/>
    <property type="match status" value="1"/>
</dbReference>
<organism evidence="18">
    <name type="scientific">hydrothermal vent metagenome</name>
    <dbReference type="NCBI Taxonomy" id="652676"/>
    <lineage>
        <taxon>unclassified sequences</taxon>
        <taxon>metagenomes</taxon>
        <taxon>ecological metagenomes</taxon>
    </lineage>
</organism>
<evidence type="ECO:0000256" key="8">
    <source>
        <dbReference type="ARBA" id="ARBA00022840"/>
    </source>
</evidence>
<dbReference type="GO" id="GO:0005886">
    <property type="term" value="C:plasma membrane"/>
    <property type="evidence" value="ECO:0007669"/>
    <property type="project" value="UniProtKB-SubCell"/>
</dbReference>
<evidence type="ECO:0000259" key="17">
    <source>
        <dbReference type="PROSITE" id="PS50894"/>
    </source>
</evidence>
<keyword evidence="12" id="KW-0175">Coiled coil</keyword>
<dbReference type="SUPFAM" id="SSF47384">
    <property type="entry name" value="Homodimeric domain of signal transducing histidine kinase"/>
    <property type="match status" value="1"/>
</dbReference>
<dbReference type="Gene3D" id="3.30.565.10">
    <property type="entry name" value="Histidine kinase-like ATPase, C-terminal domain"/>
    <property type="match status" value="1"/>
</dbReference>
<evidence type="ECO:0000256" key="9">
    <source>
        <dbReference type="ARBA" id="ARBA00022989"/>
    </source>
</evidence>
<proteinExistence type="predicted"/>
<feature type="domain" description="PAS" evidence="15">
    <location>
        <begin position="165"/>
        <end position="235"/>
    </location>
</feature>
<dbReference type="PROSITE" id="PS50894">
    <property type="entry name" value="HPT"/>
    <property type="match status" value="1"/>
</dbReference>
<dbReference type="SMART" id="SM00388">
    <property type="entry name" value="HisKA"/>
    <property type="match status" value="1"/>
</dbReference>
<evidence type="ECO:0000256" key="6">
    <source>
        <dbReference type="ARBA" id="ARBA00022741"/>
    </source>
</evidence>
<dbReference type="PANTHER" id="PTHR45339">
    <property type="entry name" value="HYBRID SIGNAL TRANSDUCTION HISTIDINE KINASE J"/>
    <property type="match status" value="1"/>
</dbReference>
<keyword evidence="5" id="KW-0812">Transmembrane</keyword>
<keyword evidence="6" id="KW-0547">Nucleotide-binding</keyword>
<dbReference type="InterPro" id="IPR013656">
    <property type="entry name" value="PAS_4"/>
</dbReference>
<dbReference type="FunFam" id="3.30.565.10:FF:000010">
    <property type="entry name" value="Sensor histidine kinase RcsC"/>
    <property type="match status" value="1"/>
</dbReference>
<dbReference type="InterPro" id="IPR011006">
    <property type="entry name" value="CheY-like_superfamily"/>
</dbReference>
<dbReference type="Pfam" id="PF00072">
    <property type="entry name" value="Response_reg"/>
    <property type="match status" value="2"/>
</dbReference>
<name>A0A3B0V866_9ZZZZ</name>
<feature type="domain" description="Response regulatory" evidence="14">
    <location>
        <begin position="713"/>
        <end position="833"/>
    </location>
</feature>
<dbReference type="Pfam" id="PF01627">
    <property type="entry name" value="Hpt"/>
    <property type="match status" value="1"/>
</dbReference>
<feature type="domain" description="PAC" evidence="16">
    <location>
        <begin position="1"/>
        <end position="20"/>
    </location>
</feature>
<dbReference type="SUPFAM" id="SSF47226">
    <property type="entry name" value="Histidine-containing phosphotransfer domain, HPT domain"/>
    <property type="match status" value="1"/>
</dbReference>
<keyword evidence="8" id="KW-0067">ATP-binding</keyword>
<dbReference type="SMART" id="SM00448">
    <property type="entry name" value="REC"/>
    <property type="match status" value="2"/>
</dbReference>
<dbReference type="PANTHER" id="PTHR45339:SF1">
    <property type="entry name" value="HYBRID SIGNAL TRANSDUCTION HISTIDINE KINASE J"/>
    <property type="match status" value="1"/>
</dbReference>
<sequence length="1046" mass="117911">VLGVMQDITTKKITEEKIKENEAQLKTLVNTIPGTVFQCLINKDWTTLFISKEVEKLTGYPASDFIQNKVRTFESLIHPEDNAMLNEIVSKATDNHESYTVEYRIFDSKGKVRYLFEKGQAEYDSEGNPVILDGTIIDITDLKNTQKELKEAKEQAEAALKEVQEKSRTSKVFMDASDPIIIEDLDGNIVDLNYETENAYKFKREDLIGKPIKTLVPPEFHGQAEELLERCKRGEKVRNIEGVRWDYYKNKIPVLLTLSQLSDESGKLVAIATIAKDITSQKKVEAELEEERRNLERKVKERTEELSIAQRNAEAATIAKSQFLATMSHEIRTPMNAIIGLSNLALKTNLSPKQFDYLVKIDRSAQLLLGIINDILDFSKIEAGKLDIEQINFDLDQVTGTVSNLISQKAMEKGLEFAIHINKDVPLFLIGDPLRIGQVITNFCSNAVKFTEKGEVVISVDVARRTKDKIVLEFSVRDTGIGLSVDQQKKMFKSFSQADQSTTRKYGGTGLGLAISKKLAELMNGEIWLNSEPGHGSTFYFTAELGVQKNQKNKEYTPAIDLRGMKVLICDDNATAREILTEALETFSFKVTAVESGEAAIGLLMKQKNDPYKLVLMDWKMPVMNGLEASRIIKQDKKIKTPMIIMVSAFGREEIAEQAEKIGVNAFLNKPVTYSTLFDTIMDVFGKDARTKRHKLKTKSKHQNSLKKIRGANILLTEDNEINQQVATELLEDAGFNVDVANNGQESVDIIKSQSTTCKYQLVLMDLQMPVLDGYEATKIIRTLKGAEELPIIAMTADAMAGIKEKCLSIGMQDFITKPIDPDELFGALVKWIKPGNKPFAKHKPVIKEKDADIDIPDIPGLSIADALKRINNKRQLYLNILEKFYKNNQTIVFEVKTAVDKEDYDTARRLIHTLKGVSGSIGANRLHEQTKIVEESILEKDKEKFVHEMAKLETEIKILFENILEKLDFGNKAKKQPLNTELVKEIIPDLEHLLKVKNPNAKALLKDLMDAGLSGDLFDEMVTKLNKYDFKNAMKILDKIKKTLI</sequence>
<dbReference type="GO" id="GO:0000155">
    <property type="term" value="F:phosphorelay sensor kinase activity"/>
    <property type="evidence" value="ECO:0007669"/>
    <property type="project" value="InterPro"/>
</dbReference>
<dbReference type="InterPro" id="IPR013655">
    <property type="entry name" value="PAS_fold_3"/>
</dbReference>
<keyword evidence="10" id="KW-0902">Two-component regulatory system</keyword>
<dbReference type="SMART" id="SM00387">
    <property type="entry name" value="HATPase_c"/>
    <property type="match status" value="1"/>
</dbReference>
<feature type="coiled-coil region" evidence="12">
    <location>
        <begin position="139"/>
        <end position="169"/>
    </location>
</feature>
<feature type="domain" description="PAC" evidence="16">
    <location>
        <begin position="99"/>
        <end position="151"/>
    </location>
</feature>
<dbReference type="Pfam" id="PF08448">
    <property type="entry name" value="PAS_4"/>
    <property type="match status" value="1"/>
</dbReference>
<evidence type="ECO:0000256" key="3">
    <source>
        <dbReference type="ARBA" id="ARBA00022553"/>
    </source>
</evidence>
<dbReference type="SMART" id="SM00091">
    <property type="entry name" value="PAS"/>
    <property type="match status" value="2"/>
</dbReference>
<feature type="non-terminal residue" evidence="18">
    <location>
        <position position="1"/>
    </location>
</feature>
<dbReference type="GO" id="GO:0005524">
    <property type="term" value="F:ATP binding"/>
    <property type="evidence" value="ECO:0007669"/>
    <property type="project" value="UniProtKB-KW"/>
</dbReference>
<protein>
    <submittedName>
        <fullName evidence="18">BarA sensory histidine kinase (= VarS = GacS)</fullName>
    </submittedName>
</protein>
<feature type="domain" description="Response regulatory" evidence="14">
    <location>
        <begin position="566"/>
        <end position="685"/>
    </location>
</feature>
<dbReference type="EMBL" id="UOET01000200">
    <property type="protein sequence ID" value="VAW28156.1"/>
    <property type="molecule type" value="Genomic_DNA"/>
</dbReference>
<dbReference type="InterPro" id="IPR000014">
    <property type="entry name" value="PAS"/>
</dbReference>
<dbReference type="Gene3D" id="3.30.450.20">
    <property type="entry name" value="PAS domain"/>
    <property type="match status" value="2"/>
</dbReference>
<comment type="subcellular location">
    <subcellularLocation>
        <location evidence="1">Cell membrane</location>
        <topology evidence="1">Multi-pass membrane protein</topology>
    </subcellularLocation>
</comment>
<evidence type="ECO:0000256" key="4">
    <source>
        <dbReference type="ARBA" id="ARBA00022679"/>
    </source>
</evidence>
<dbReference type="NCBIfam" id="TIGR00229">
    <property type="entry name" value="sensory_box"/>
    <property type="match status" value="2"/>
</dbReference>
<evidence type="ECO:0000259" key="15">
    <source>
        <dbReference type="PROSITE" id="PS50112"/>
    </source>
</evidence>
<dbReference type="InterPro" id="IPR004358">
    <property type="entry name" value="Sig_transdc_His_kin-like_C"/>
</dbReference>
<feature type="coiled-coil region" evidence="12">
    <location>
        <begin position="278"/>
        <end position="312"/>
    </location>
</feature>
<dbReference type="InterPro" id="IPR035965">
    <property type="entry name" value="PAS-like_dom_sf"/>
</dbReference>
<dbReference type="Pfam" id="PF08447">
    <property type="entry name" value="PAS_3"/>
    <property type="match status" value="1"/>
</dbReference>
<evidence type="ECO:0000256" key="5">
    <source>
        <dbReference type="ARBA" id="ARBA00022692"/>
    </source>
</evidence>
<feature type="domain" description="PAS" evidence="15">
    <location>
        <begin position="21"/>
        <end position="96"/>
    </location>
</feature>
<keyword evidence="7 18" id="KW-0418">Kinase</keyword>
<keyword evidence="3" id="KW-0597">Phosphoprotein</keyword>
<accession>A0A3B0V866</accession>
<keyword evidence="2" id="KW-1003">Cell membrane</keyword>